<evidence type="ECO:0000259" key="14">
    <source>
        <dbReference type="Pfam" id="PF00593"/>
    </source>
</evidence>
<keyword evidence="7 12" id="KW-0798">TonB box</keyword>
<dbReference type="PANTHER" id="PTHR30069">
    <property type="entry name" value="TONB-DEPENDENT OUTER MEMBRANE RECEPTOR"/>
    <property type="match status" value="1"/>
</dbReference>
<dbReference type="InterPro" id="IPR012910">
    <property type="entry name" value="Plug_dom"/>
</dbReference>
<keyword evidence="6 13" id="KW-0732">Signal</keyword>
<keyword evidence="10 11" id="KW-0998">Cell outer membrane</keyword>
<dbReference type="InterPro" id="IPR036942">
    <property type="entry name" value="Beta-barrel_TonB_sf"/>
</dbReference>
<evidence type="ECO:0000256" key="6">
    <source>
        <dbReference type="ARBA" id="ARBA00022729"/>
    </source>
</evidence>
<evidence type="ECO:0000259" key="15">
    <source>
        <dbReference type="Pfam" id="PF07715"/>
    </source>
</evidence>
<dbReference type="Pfam" id="PF00593">
    <property type="entry name" value="TonB_dep_Rec_b-barrel"/>
    <property type="match status" value="1"/>
</dbReference>
<feature type="domain" description="TonB-dependent receptor plug" evidence="15">
    <location>
        <begin position="57"/>
        <end position="167"/>
    </location>
</feature>
<dbReference type="InterPro" id="IPR000531">
    <property type="entry name" value="Beta-barrel_TonB"/>
</dbReference>
<comment type="subcellular location">
    <subcellularLocation>
        <location evidence="1 11">Cell outer membrane</location>
        <topology evidence="1 11">Multi-pass membrane protein</topology>
    </subcellularLocation>
</comment>
<keyword evidence="3 11" id="KW-0813">Transport</keyword>
<evidence type="ECO:0000313" key="17">
    <source>
        <dbReference type="Proteomes" id="UP000275281"/>
    </source>
</evidence>
<sequence length="718" mass="78270">MKAFLQKANVLCLTSLLYITSLYSYAEEADARFDELLAMDLGNLLQVKIATGTAVSVKKAPAIATVITASDIEAMGANDLIDVLNTIPGLHMSRTSQGGAPSINFRGIVSVFGPHSLLMVDGVPLKSVVRGDSLIPWGGFPVQSIERIEVIRGPGSALLGADAFSGAVNIVTKSATDRVKNTVGAAVGSFNTRNLWGNLFHRIGDWSLALNVEWVESDGYSGFIERDEQTNLDELGDALFESGVLPFNPDDASNAPGYQSTGFEAIDLWANAENDSVKLSLGVQERNDLGVHQGILGALDPTGRLGGYRHILKAQLKPLPLSHDLTIEGNVSLYRMSQEVDSDLFLFPSGALFGAFPNGLIGNPEWEEETTRVEAKALYSGFKNNTIVLGGGYIRQNLYEVRESKNFNADLSPNPLGLVDVTDTADVFIPEKDRENVYLFVQNVLAITDAVSITAGARLDDYSDFGQTINPRVAAVWLANEDLTLKALYGRAFRAPAFAETSVVNNPLALGNPNLNPETIDTVELALAYSPDERSHIDMNVFYYKIDDFITFVPDSGATTSTAQNLGKRTGYGMEAQWRYALSEQWTGLVNMAYVKANDEVAHDDVGEYPELTGYLRINYTVNDQVDTSLQWFYVGEQNRIPGDIRANVNSYNRLDAAVTYTFTHYPTVLALKVENALNDDIREPSNGTADNGITPVAIPNDLPQPGRVLRLEVSTHF</sequence>
<feature type="chain" id="PRO_5018088450" evidence="13">
    <location>
        <begin position="27"/>
        <end position="718"/>
    </location>
</feature>
<dbReference type="OrthoDB" id="9764669at2"/>
<dbReference type="InterPro" id="IPR039426">
    <property type="entry name" value="TonB-dep_rcpt-like"/>
</dbReference>
<dbReference type="PANTHER" id="PTHR30069:SF29">
    <property type="entry name" value="HEMOGLOBIN AND HEMOGLOBIN-HAPTOGLOBIN-BINDING PROTEIN 1-RELATED"/>
    <property type="match status" value="1"/>
</dbReference>
<dbReference type="Gene3D" id="2.40.170.20">
    <property type="entry name" value="TonB-dependent receptor, beta-barrel domain"/>
    <property type="match status" value="1"/>
</dbReference>
<keyword evidence="17" id="KW-1185">Reference proteome</keyword>
<evidence type="ECO:0000256" key="7">
    <source>
        <dbReference type="ARBA" id="ARBA00023077"/>
    </source>
</evidence>
<evidence type="ECO:0000256" key="4">
    <source>
        <dbReference type="ARBA" id="ARBA00022452"/>
    </source>
</evidence>
<evidence type="ECO:0000256" key="2">
    <source>
        <dbReference type="ARBA" id="ARBA00008143"/>
    </source>
</evidence>
<evidence type="ECO:0000256" key="5">
    <source>
        <dbReference type="ARBA" id="ARBA00022692"/>
    </source>
</evidence>
<organism evidence="16 17">
    <name type="scientific">Alteromonas sediminis</name>
    <dbReference type="NCBI Taxonomy" id="2259342"/>
    <lineage>
        <taxon>Bacteria</taxon>
        <taxon>Pseudomonadati</taxon>
        <taxon>Pseudomonadota</taxon>
        <taxon>Gammaproteobacteria</taxon>
        <taxon>Alteromonadales</taxon>
        <taxon>Alteromonadaceae</taxon>
        <taxon>Alteromonas/Salinimonas group</taxon>
        <taxon>Alteromonas</taxon>
    </lineage>
</organism>
<evidence type="ECO:0000256" key="10">
    <source>
        <dbReference type="ARBA" id="ARBA00023237"/>
    </source>
</evidence>
<dbReference type="GO" id="GO:0015344">
    <property type="term" value="F:siderophore uptake transmembrane transporter activity"/>
    <property type="evidence" value="ECO:0007669"/>
    <property type="project" value="TreeGrafter"/>
</dbReference>
<evidence type="ECO:0000256" key="13">
    <source>
        <dbReference type="SAM" id="SignalP"/>
    </source>
</evidence>
<protein>
    <submittedName>
        <fullName evidence="16">TonB-dependent receptor</fullName>
    </submittedName>
</protein>
<dbReference type="Proteomes" id="UP000275281">
    <property type="component" value="Unassembled WGS sequence"/>
</dbReference>
<dbReference type="GO" id="GO:0009279">
    <property type="term" value="C:cell outer membrane"/>
    <property type="evidence" value="ECO:0007669"/>
    <property type="project" value="UniProtKB-SubCell"/>
</dbReference>
<reference evidence="16 17" key="1">
    <citation type="submission" date="2018-11" db="EMBL/GenBank/DDBJ databases">
        <authorList>
            <person name="Ye M.-Q."/>
            <person name="Du Z.-J."/>
        </authorList>
    </citation>
    <scope>NUCLEOTIDE SEQUENCE [LARGE SCALE GENOMIC DNA]</scope>
    <source>
        <strain evidence="16 17">U0105</strain>
    </source>
</reference>
<dbReference type="PROSITE" id="PS52016">
    <property type="entry name" value="TONB_DEPENDENT_REC_3"/>
    <property type="match status" value="1"/>
</dbReference>
<dbReference type="GO" id="GO:0044718">
    <property type="term" value="P:siderophore transmembrane transport"/>
    <property type="evidence" value="ECO:0007669"/>
    <property type="project" value="TreeGrafter"/>
</dbReference>
<evidence type="ECO:0000256" key="9">
    <source>
        <dbReference type="ARBA" id="ARBA00023170"/>
    </source>
</evidence>
<name>A0A3N5YEU6_9ALTE</name>
<evidence type="ECO:0000313" key="16">
    <source>
        <dbReference type="EMBL" id="RPJ68385.1"/>
    </source>
</evidence>
<dbReference type="RefSeq" id="WP_124026386.1">
    <property type="nucleotide sequence ID" value="NZ_JBHRSN010000005.1"/>
</dbReference>
<dbReference type="EMBL" id="RPOK01000001">
    <property type="protein sequence ID" value="RPJ68385.1"/>
    <property type="molecule type" value="Genomic_DNA"/>
</dbReference>
<comment type="caution">
    <text evidence="16">The sequence shown here is derived from an EMBL/GenBank/DDBJ whole genome shotgun (WGS) entry which is preliminary data.</text>
</comment>
<dbReference type="AlphaFoldDB" id="A0A3N5YEU6"/>
<dbReference type="SUPFAM" id="SSF56935">
    <property type="entry name" value="Porins"/>
    <property type="match status" value="1"/>
</dbReference>
<proteinExistence type="inferred from homology"/>
<dbReference type="InterPro" id="IPR037066">
    <property type="entry name" value="Plug_dom_sf"/>
</dbReference>
<evidence type="ECO:0000256" key="11">
    <source>
        <dbReference type="PROSITE-ProRule" id="PRU01360"/>
    </source>
</evidence>
<gene>
    <name evidence="16" type="ORF">DRW07_02955</name>
</gene>
<keyword evidence="9 16" id="KW-0675">Receptor</keyword>
<evidence type="ECO:0000256" key="3">
    <source>
        <dbReference type="ARBA" id="ARBA00022448"/>
    </source>
</evidence>
<feature type="domain" description="TonB-dependent receptor-like beta-barrel" evidence="14">
    <location>
        <begin position="366"/>
        <end position="676"/>
    </location>
</feature>
<dbReference type="Pfam" id="PF07715">
    <property type="entry name" value="Plug"/>
    <property type="match status" value="1"/>
</dbReference>
<keyword evidence="4 11" id="KW-1134">Transmembrane beta strand</keyword>
<evidence type="ECO:0000256" key="1">
    <source>
        <dbReference type="ARBA" id="ARBA00004571"/>
    </source>
</evidence>
<dbReference type="CDD" id="cd01347">
    <property type="entry name" value="ligand_gated_channel"/>
    <property type="match status" value="1"/>
</dbReference>
<comment type="similarity">
    <text evidence="2">Belongs to the TonB-dependent receptor family. Hemoglobin/haptoglobin binding protein subfamily.</text>
</comment>
<feature type="signal peptide" evidence="13">
    <location>
        <begin position="1"/>
        <end position="26"/>
    </location>
</feature>
<evidence type="ECO:0000256" key="12">
    <source>
        <dbReference type="RuleBase" id="RU003357"/>
    </source>
</evidence>
<keyword evidence="8 11" id="KW-0472">Membrane</keyword>
<keyword evidence="5 11" id="KW-0812">Transmembrane</keyword>
<evidence type="ECO:0000256" key="8">
    <source>
        <dbReference type="ARBA" id="ARBA00023136"/>
    </source>
</evidence>
<dbReference type="Gene3D" id="2.170.130.10">
    <property type="entry name" value="TonB-dependent receptor, plug domain"/>
    <property type="match status" value="1"/>
</dbReference>
<accession>A0A3N5YEU6</accession>